<reference evidence="1 2" key="1">
    <citation type="submission" date="2024-03" db="EMBL/GenBank/DDBJ databases">
        <title>The Acrasis kona genome and developmental transcriptomes reveal deep origins of eukaryotic multicellular pathways.</title>
        <authorList>
            <person name="Sheikh S."/>
            <person name="Fu C.-J."/>
            <person name="Brown M.W."/>
            <person name="Baldauf S.L."/>
        </authorList>
    </citation>
    <scope>NUCLEOTIDE SEQUENCE [LARGE SCALE GENOMIC DNA]</scope>
    <source>
        <strain evidence="1 2">ATCC MYA-3509</strain>
    </source>
</reference>
<sequence length="76" mass="8860">MTMGCFMNHRVFTVEEVERIKSQVRQDCQDLHGRVISTNDILSAHYWKVMAEVNDHVSPESDATIRLTNDHLFRLS</sequence>
<organism evidence="1 2">
    <name type="scientific">Acrasis kona</name>
    <dbReference type="NCBI Taxonomy" id="1008807"/>
    <lineage>
        <taxon>Eukaryota</taxon>
        <taxon>Discoba</taxon>
        <taxon>Heterolobosea</taxon>
        <taxon>Tetramitia</taxon>
        <taxon>Eutetramitia</taxon>
        <taxon>Acrasidae</taxon>
        <taxon>Acrasis</taxon>
    </lineage>
</organism>
<keyword evidence="2" id="KW-1185">Reference proteome</keyword>
<dbReference type="InterPro" id="IPR023213">
    <property type="entry name" value="CAT-like_dom_sf"/>
</dbReference>
<dbReference type="Gene3D" id="3.30.559.10">
    <property type="entry name" value="Chloramphenicol acetyltransferase-like domain"/>
    <property type="match status" value="1"/>
</dbReference>
<dbReference type="Proteomes" id="UP001431209">
    <property type="component" value="Unassembled WGS sequence"/>
</dbReference>
<evidence type="ECO:0000313" key="1">
    <source>
        <dbReference type="EMBL" id="KAL0485099.1"/>
    </source>
</evidence>
<evidence type="ECO:0000313" key="2">
    <source>
        <dbReference type="Proteomes" id="UP001431209"/>
    </source>
</evidence>
<dbReference type="EMBL" id="JAOPGA020001102">
    <property type="protein sequence ID" value="KAL0485099.1"/>
    <property type="molecule type" value="Genomic_DNA"/>
</dbReference>
<dbReference type="AlphaFoldDB" id="A0AAW2Z871"/>
<gene>
    <name evidence="1" type="ORF">AKO1_011826</name>
</gene>
<proteinExistence type="predicted"/>
<protein>
    <submittedName>
        <fullName evidence="1">Apolipoprotein A</fullName>
    </submittedName>
</protein>
<name>A0AAW2Z871_9EUKA</name>
<accession>A0AAW2Z871</accession>
<comment type="caution">
    <text evidence="1">The sequence shown here is derived from an EMBL/GenBank/DDBJ whole genome shotgun (WGS) entry which is preliminary data.</text>
</comment>